<feature type="transmembrane region" description="Helical" evidence="1">
    <location>
        <begin position="40"/>
        <end position="60"/>
    </location>
</feature>
<dbReference type="EMBL" id="PQCO01000066">
    <property type="protein sequence ID" value="PUE05551.1"/>
    <property type="molecule type" value="Genomic_DNA"/>
</dbReference>
<gene>
    <name evidence="2" type="ORF">C3L24_00935</name>
</gene>
<comment type="caution">
    <text evidence="2">The sequence shown here is derived from an EMBL/GenBank/DDBJ whole genome shotgun (WGS) entry which is preliminary data.</text>
</comment>
<dbReference type="NCBIfam" id="NF037959">
    <property type="entry name" value="MFS_SpdSyn"/>
    <property type="match status" value="1"/>
</dbReference>
<dbReference type="Proteomes" id="UP000250928">
    <property type="component" value="Unassembled WGS sequence"/>
</dbReference>
<name>A0A6N4E4P5_9GAMM</name>
<keyword evidence="1" id="KW-0472">Membrane</keyword>
<dbReference type="AlphaFoldDB" id="A0A6N4E4P5"/>
<proteinExistence type="predicted"/>
<keyword evidence="1" id="KW-1133">Transmembrane helix</keyword>
<feature type="non-terminal residue" evidence="2">
    <location>
        <position position="63"/>
    </location>
</feature>
<accession>A0A6N4E4P5</accession>
<protein>
    <recommendedName>
        <fullName evidence="4">Spermidine synthase</fullName>
    </recommendedName>
</protein>
<keyword evidence="1" id="KW-0812">Transmembrane</keyword>
<reference evidence="2 3" key="1">
    <citation type="submission" date="2018-01" db="EMBL/GenBank/DDBJ databases">
        <title>Novel co-symbiosis in the lucinid bivalve Phacoides pectinatus.</title>
        <authorList>
            <person name="Lim S.J."/>
            <person name="Davis B.G."/>
            <person name="Gill D.E."/>
            <person name="Engel A.S."/>
            <person name="Anderson L.C."/>
            <person name="Campbell B.J."/>
        </authorList>
    </citation>
    <scope>NUCLEOTIDE SEQUENCE [LARGE SCALE GENOMIC DNA]</scope>
    <source>
        <strain evidence="2">N3_P5</strain>
    </source>
</reference>
<evidence type="ECO:0000313" key="2">
    <source>
        <dbReference type="EMBL" id="PUE05551.1"/>
    </source>
</evidence>
<evidence type="ECO:0000313" key="3">
    <source>
        <dbReference type="Proteomes" id="UP000250928"/>
    </source>
</evidence>
<feature type="transmembrane region" description="Helical" evidence="1">
    <location>
        <begin position="7"/>
        <end position="28"/>
    </location>
</feature>
<evidence type="ECO:0000256" key="1">
    <source>
        <dbReference type="SAM" id="Phobius"/>
    </source>
</evidence>
<organism evidence="2 3">
    <name type="scientific">Candidatus Sedimenticola endophacoides</name>
    <dbReference type="NCBI Taxonomy" id="2548426"/>
    <lineage>
        <taxon>Bacteria</taxon>
        <taxon>Pseudomonadati</taxon>
        <taxon>Pseudomonadota</taxon>
        <taxon>Gammaproteobacteria</taxon>
        <taxon>Chromatiales</taxon>
        <taxon>Sedimenticolaceae</taxon>
        <taxon>Sedimenticola</taxon>
    </lineage>
</organism>
<sequence>MASRRRIHWYAFTIFLSSAFLLVLEMVAGRLIAPYVGVSLYTWNSVIGVILAGLSLGNWIGGG</sequence>
<evidence type="ECO:0008006" key="4">
    <source>
        <dbReference type="Google" id="ProtNLM"/>
    </source>
</evidence>